<feature type="domain" description="DNA replication factor Dna2 N-terminal" evidence="10">
    <location>
        <begin position="2"/>
        <end position="111"/>
    </location>
</feature>
<keyword evidence="6" id="KW-0347">Helicase</keyword>
<evidence type="ECO:0000256" key="2">
    <source>
        <dbReference type="ARBA" id="ARBA00022722"/>
    </source>
</evidence>
<dbReference type="PANTHER" id="PTHR36531">
    <property type="entry name" value="CRISPR-ASSOCIATED EXONUCLEASE CAS4"/>
    <property type="match status" value="1"/>
</dbReference>
<keyword evidence="8" id="KW-0408">Iron</keyword>
<proteinExistence type="predicted"/>
<evidence type="ECO:0000256" key="9">
    <source>
        <dbReference type="ARBA" id="ARBA00023014"/>
    </source>
</evidence>
<evidence type="ECO:0000313" key="12">
    <source>
        <dbReference type="Proteomes" id="UP000053660"/>
    </source>
</evidence>
<dbReference type="GO" id="GO:0046872">
    <property type="term" value="F:metal ion binding"/>
    <property type="evidence" value="ECO:0007669"/>
    <property type="project" value="UniProtKB-KW"/>
</dbReference>
<evidence type="ECO:0000256" key="4">
    <source>
        <dbReference type="ARBA" id="ARBA00022741"/>
    </source>
</evidence>
<dbReference type="GO" id="GO:0004518">
    <property type="term" value="F:nuclease activity"/>
    <property type="evidence" value="ECO:0007669"/>
    <property type="project" value="UniProtKB-KW"/>
</dbReference>
<dbReference type="GO" id="GO:0005524">
    <property type="term" value="F:ATP binding"/>
    <property type="evidence" value="ECO:0007669"/>
    <property type="project" value="UniProtKB-KW"/>
</dbReference>
<dbReference type="Pfam" id="PF08696">
    <property type="entry name" value="Dna2"/>
    <property type="match status" value="1"/>
</dbReference>
<evidence type="ECO:0000256" key="5">
    <source>
        <dbReference type="ARBA" id="ARBA00022801"/>
    </source>
</evidence>
<evidence type="ECO:0000256" key="3">
    <source>
        <dbReference type="ARBA" id="ARBA00022723"/>
    </source>
</evidence>
<dbReference type="EMBL" id="KN611936">
    <property type="protein sequence ID" value="KHJ76256.1"/>
    <property type="molecule type" value="Genomic_DNA"/>
</dbReference>
<dbReference type="GO" id="GO:0051536">
    <property type="term" value="F:iron-sulfur cluster binding"/>
    <property type="evidence" value="ECO:0007669"/>
    <property type="project" value="UniProtKB-KW"/>
</dbReference>
<dbReference type="InterPro" id="IPR014808">
    <property type="entry name" value="DNA_replication_fac_Dna2_N"/>
</dbReference>
<dbReference type="Proteomes" id="UP000053660">
    <property type="component" value="Unassembled WGS sequence"/>
</dbReference>
<organism evidence="11 12">
    <name type="scientific">Oesophagostomum dentatum</name>
    <name type="common">Nodular worm</name>
    <dbReference type="NCBI Taxonomy" id="61180"/>
    <lineage>
        <taxon>Eukaryota</taxon>
        <taxon>Metazoa</taxon>
        <taxon>Ecdysozoa</taxon>
        <taxon>Nematoda</taxon>
        <taxon>Chromadorea</taxon>
        <taxon>Rhabditida</taxon>
        <taxon>Rhabditina</taxon>
        <taxon>Rhabditomorpha</taxon>
        <taxon>Strongyloidea</taxon>
        <taxon>Strongylidae</taxon>
        <taxon>Oesophagostomum</taxon>
    </lineage>
</organism>
<comment type="cofactor">
    <cofactor evidence="1">
        <name>[4Fe-4S] cluster</name>
        <dbReference type="ChEBI" id="CHEBI:49883"/>
    </cofactor>
</comment>
<evidence type="ECO:0000259" key="10">
    <source>
        <dbReference type="Pfam" id="PF08696"/>
    </source>
</evidence>
<name>A0A0B1RX93_OESDE</name>
<evidence type="ECO:0000313" key="11">
    <source>
        <dbReference type="EMBL" id="KHJ76256.1"/>
    </source>
</evidence>
<keyword evidence="4" id="KW-0547">Nucleotide-binding</keyword>
<keyword evidence="5" id="KW-0378">Hydrolase</keyword>
<evidence type="ECO:0000256" key="6">
    <source>
        <dbReference type="ARBA" id="ARBA00022806"/>
    </source>
</evidence>
<keyword evidence="12" id="KW-1185">Reference proteome</keyword>
<evidence type="ECO:0000256" key="1">
    <source>
        <dbReference type="ARBA" id="ARBA00001966"/>
    </source>
</evidence>
<accession>A0A0B1RX93</accession>
<keyword evidence="9" id="KW-0411">Iron-sulfur</keyword>
<keyword evidence="3" id="KW-0479">Metal-binding</keyword>
<keyword evidence="7" id="KW-0067">ATP-binding</keyword>
<gene>
    <name evidence="11" type="ORF">OESDEN_24124</name>
</gene>
<dbReference type="OrthoDB" id="5866469at2759"/>
<reference evidence="11 12" key="1">
    <citation type="submission" date="2014-03" db="EMBL/GenBank/DDBJ databases">
        <title>Draft genome of the hookworm Oesophagostomum dentatum.</title>
        <authorList>
            <person name="Mitreva M."/>
        </authorList>
    </citation>
    <scope>NUCLEOTIDE SEQUENCE [LARGE SCALE GENOMIC DNA]</scope>
    <source>
        <strain evidence="11 12">OD-Hann</strain>
    </source>
</reference>
<protein>
    <submittedName>
        <fullName evidence="11">DNA replication factor Dna2</fullName>
    </submittedName>
</protein>
<sequence>DYLVSSEHGIVVVAPDTLVPCTSIASSTWCPRKVVLNERFRGPVEANKAMLIGTIMHELFQAAVTCPTAKLVTTEWLLEKWQNGLRDDVIAQLVALRFTPSQFETELMPYADIKSDGKARLRPLELKTGKSGPSSEHAAQ</sequence>
<evidence type="ECO:0000256" key="8">
    <source>
        <dbReference type="ARBA" id="ARBA00023004"/>
    </source>
</evidence>
<dbReference type="GO" id="GO:0016787">
    <property type="term" value="F:hydrolase activity"/>
    <property type="evidence" value="ECO:0007669"/>
    <property type="project" value="UniProtKB-KW"/>
</dbReference>
<dbReference type="GO" id="GO:0004386">
    <property type="term" value="F:helicase activity"/>
    <property type="evidence" value="ECO:0007669"/>
    <property type="project" value="UniProtKB-KW"/>
</dbReference>
<keyword evidence="2" id="KW-0540">Nuclease</keyword>
<dbReference type="AlphaFoldDB" id="A0A0B1RX93"/>
<feature type="non-terminal residue" evidence="11">
    <location>
        <position position="140"/>
    </location>
</feature>
<dbReference type="PANTHER" id="PTHR36531:SF6">
    <property type="entry name" value="DNA REPLICATION ATP-DEPENDENT HELICASE_NUCLEASE DNA2"/>
    <property type="match status" value="1"/>
</dbReference>
<feature type="non-terminal residue" evidence="11">
    <location>
        <position position="1"/>
    </location>
</feature>
<evidence type="ECO:0000256" key="7">
    <source>
        <dbReference type="ARBA" id="ARBA00022840"/>
    </source>
</evidence>
<dbReference type="InterPro" id="IPR051827">
    <property type="entry name" value="Cas4_exonuclease"/>
</dbReference>